<proteinExistence type="predicted"/>
<evidence type="ECO:0000256" key="1">
    <source>
        <dbReference type="SAM" id="Phobius"/>
    </source>
</evidence>
<dbReference type="InterPro" id="IPR006976">
    <property type="entry name" value="VanZ-like"/>
</dbReference>
<keyword evidence="1" id="KW-0472">Membrane</keyword>
<reference evidence="4" key="1">
    <citation type="submission" date="2017-11" db="EMBL/GenBank/DDBJ databases">
        <authorList>
            <person name="Zhu W."/>
        </authorList>
    </citation>
    <scope>NUCLEOTIDE SEQUENCE [LARGE SCALE GENOMIC DNA]</scope>
    <source>
        <strain evidence="4">160</strain>
    </source>
</reference>
<dbReference type="NCBIfam" id="NF037970">
    <property type="entry name" value="vanZ_1"/>
    <property type="match status" value="1"/>
</dbReference>
<dbReference type="AlphaFoldDB" id="A0A345PK79"/>
<keyword evidence="1" id="KW-1133">Transmembrane helix</keyword>
<feature type="transmembrane region" description="Helical" evidence="1">
    <location>
        <begin position="71"/>
        <end position="88"/>
    </location>
</feature>
<keyword evidence="4" id="KW-1185">Reference proteome</keyword>
<name>A0A345PK79_9BACI</name>
<organism evidence="3 4">
    <name type="scientific">Oceanobacillus zhaokaii</name>
    <dbReference type="NCBI Taxonomy" id="2052660"/>
    <lineage>
        <taxon>Bacteria</taxon>
        <taxon>Bacillati</taxon>
        <taxon>Bacillota</taxon>
        <taxon>Bacilli</taxon>
        <taxon>Bacillales</taxon>
        <taxon>Bacillaceae</taxon>
        <taxon>Oceanobacillus</taxon>
    </lineage>
</organism>
<evidence type="ECO:0000313" key="4">
    <source>
        <dbReference type="Proteomes" id="UP000253908"/>
    </source>
</evidence>
<evidence type="ECO:0000259" key="2">
    <source>
        <dbReference type="Pfam" id="PF04892"/>
    </source>
</evidence>
<sequence length="118" mass="13499">MLIGLCTEDVYALFANGEISFSFTWTPNWEHFLQLYPIDTVSSFELFGHFIIFFILTCLIIEVVSNYAHILVAAFTFAIFTEIIQVFFGRGADLYDILMDLLGIVVAIGDYYRLEESS</sequence>
<dbReference type="Proteomes" id="UP000253908">
    <property type="component" value="Chromosome"/>
</dbReference>
<dbReference type="EMBL" id="CP024848">
    <property type="protein sequence ID" value="AXI10409.1"/>
    <property type="molecule type" value="Genomic_DNA"/>
</dbReference>
<dbReference type="OrthoDB" id="2659829at2"/>
<dbReference type="Pfam" id="PF04892">
    <property type="entry name" value="VanZ"/>
    <property type="match status" value="1"/>
</dbReference>
<evidence type="ECO:0000313" key="3">
    <source>
        <dbReference type="EMBL" id="AXI10409.1"/>
    </source>
</evidence>
<dbReference type="KEGG" id="ocn:CUC15_16360"/>
<accession>A0A345PK79</accession>
<feature type="transmembrane region" description="Helical" evidence="1">
    <location>
        <begin position="46"/>
        <end position="64"/>
    </location>
</feature>
<gene>
    <name evidence="3" type="ORF">CUC15_16360</name>
</gene>
<protein>
    <recommendedName>
        <fullName evidence="2">VanZ-like domain-containing protein</fullName>
    </recommendedName>
</protein>
<keyword evidence="1" id="KW-0812">Transmembrane</keyword>
<feature type="domain" description="VanZ-like" evidence="2">
    <location>
        <begin position="33"/>
        <end position="111"/>
    </location>
</feature>